<protein>
    <submittedName>
        <fullName evidence="2">Uncharacterized protein</fullName>
    </submittedName>
</protein>
<dbReference type="GO" id="GO:0005829">
    <property type="term" value="C:cytosol"/>
    <property type="evidence" value="ECO:0007669"/>
    <property type="project" value="TreeGrafter"/>
</dbReference>
<sequence>MRTQLYFFTFVAVLLGLSSAKLAAQEEVTYINPRTVNESGGPFSGAVLAGNTLYISGTLGLDADGEVPAAVDVEARNVLNNIRGQLQDAGMTMDDLVLVQVYCSDVAFYDTFNEVYRTYFSAEFPARAFLGSGTLLREARFEVMGIAVDH</sequence>
<dbReference type="InterPro" id="IPR006175">
    <property type="entry name" value="YjgF/YER057c/UK114"/>
</dbReference>
<dbReference type="Pfam" id="PF01042">
    <property type="entry name" value="Ribonuc_L-PSP"/>
    <property type="match status" value="1"/>
</dbReference>
<dbReference type="InterPro" id="IPR035959">
    <property type="entry name" value="RutC-like_sf"/>
</dbReference>
<dbReference type="EMBL" id="UINC01001316">
    <property type="protein sequence ID" value="SUZ77427.1"/>
    <property type="molecule type" value="Genomic_DNA"/>
</dbReference>
<dbReference type="AlphaFoldDB" id="A0A381QH76"/>
<evidence type="ECO:0000313" key="2">
    <source>
        <dbReference type="EMBL" id="SUZ77427.1"/>
    </source>
</evidence>
<dbReference type="GO" id="GO:0019239">
    <property type="term" value="F:deaminase activity"/>
    <property type="evidence" value="ECO:0007669"/>
    <property type="project" value="TreeGrafter"/>
</dbReference>
<gene>
    <name evidence="2" type="ORF">METZ01_LOCUS30281</name>
</gene>
<dbReference type="SUPFAM" id="SSF55298">
    <property type="entry name" value="YjgF-like"/>
    <property type="match status" value="1"/>
</dbReference>
<dbReference type="Gene3D" id="3.30.1330.40">
    <property type="entry name" value="RutC-like"/>
    <property type="match status" value="1"/>
</dbReference>
<dbReference type="PANTHER" id="PTHR11803:SF58">
    <property type="entry name" value="PROTEIN HMF1-RELATED"/>
    <property type="match status" value="1"/>
</dbReference>
<organism evidence="2">
    <name type="scientific">marine metagenome</name>
    <dbReference type="NCBI Taxonomy" id="408172"/>
    <lineage>
        <taxon>unclassified sequences</taxon>
        <taxon>metagenomes</taxon>
        <taxon>ecological metagenomes</taxon>
    </lineage>
</organism>
<evidence type="ECO:0000256" key="1">
    <source>
        <dbReference type="ARBA" id="ARBA00010552"/>
    </source>
</evidence>
<comment type="similarity">
    <text evidence="1">Belongs to the RutC family.</text>
</comment>
<dbReference type="CDD" id="cd00448">
    <property type="entry name" value="YjgF_YER057c_UK114_family"/>
    <property type="match status" value="1"/>
</dbReference>
<dbReference type="PANTHER" id="PTHR11803">
    <property type="entry name" value="2-IMINOBUTANOATE/2-IMINOPROPANOATE DEAMINASE RIDA"/>
    <property type="match status" value="1"/>
</dbReference>
<reference evidence="2" key="1">
    <citation type="submission" date="2018-05" db="EMBL/GenBank/DDBJ databases">
        <authorList>
            <person name="Lanie J.A."/>
            <person name="Ng W.-L."/>
            <person name="Kazmierczak K.M."/>
            <person name="Andrzejewski T.M."/>
            <person name="Davidsen T.M."/>
            <person name="Wayne K.J."/>
            <person name="Tettelin H."/>
            <person name="Glass J.I."/>
            <person name="Rusch D."/>
            <person name="Podicherti R."/>
            <person name="Tsui H.-C.T."/>
            <person name="Winkler M.E."/>
        </authorList>
    </citation>
    <scope>NUCLEOTIDE SEQUENCE</scope>
</reference>
<accession>A0A381QH76</accession>
<name>A0A381QH76_9ZZZZ</name>
<proteinExistence type="inferred from homology"/>